<feature type="compositionally biased region" description="Low complexity" evidence="1">
    <location>
        <begin position="75"/>
        <end position="117"/>
    </location>
</feature>
<dbReference type="InterPro" id="IPR036365">
    <property type="entry name" value="PGBD-like_sf"/>
</dbReference>
<feature type="signal peptide" evidence="2">
    <location>
        <begin position="1"/>
        <end position="39"/>
    </location>
</feature>
<feature type="domain" description="Peptidoglycan binding-like" evidence="3">
    <location>
        <begin position="214"/>
        <end position="266"/>
    </location>
</feature>
<evidence type="ECO:0000256" key="1">
    <source>
        <dbReference type="SAM" id="MobiDB-lite"/>
    </source>
</evidence>
<gene>
    <name evidence="4" type="ORF">GCM10009740_15520</name>
</gene>
<feature type="region of interest" description="Disordered" evidence="1">
    <location>
        <begin position="41"/>
        <end position="122"/>
    </location>
</feature>
<organism evidence="4 5">
    <name type="scientific">Terrabacter terrae</name>
    <dbReference type="NCBI Taxonomy" id="318434"/>
    <lineage>
        <taxon>Bacteria</taxon>
        <taxon>Bacillati</taxon>
        <taxon>Actinomycetota</taxon>
        <taxon>Actinomycetes</taxon>
        <taxon>Micrococcales</taxon>
        <taxon>Intrasporangiaceae</taxon>
        <taxon>Terrabacter</taxon>
    </lineage>
</organism>
<dbReference type="Pfam" id="PF01471">
    <property type="entry name" value="PG_binding_1"/>
    <property type="match status" value="2"/>
</dbReference>
<accession>A0ABN2U0G8</accession>
<evidence type="ECO:0000256" key="2">
    <source>
        <dbReference type="SAM" id="SignalP"/>
    </source>
</evidence>
<feature type="domain" description="Peptidoglycan binding-like" evidence="3">
    <location>
        <begin position="141"/>
        <end position="176"/>
    </location>
</feature>
<comment type="caution">
    <text evidence="4">The sequence shown here is derived from an EMBL/GenBank/DDBJ whole genome shotgun (WGS) entry which is preliminary data.</text>
</comment>
<name>A0ABN2U0G8_9MICO</name>
<evidence type="ECO:0000313" key="5">
    <source>
        <dbReference type="Proteomes" id="UP001501285"/>
    </source>
</evidence>
<keyword evidence="5" id="KW-1185">Reference proteome</keyword>
<proteinExistence type="predicted"/>
<keyword evidence="2" id="KW-0732">Signal</keyword>
<dbReference type="InterPro" id="IPR002477">
    <property type="entry name" value="Peptidoglycan-bd-like"/>
</dbReference>
<evidence type="ECO:0000259" key="3">
    <source>
        <dbReference type="Pfam" id="PF01471"/>
    </source>
</evidence>
<dbReference type="EMBL" id="BAAANB010000004">
    <property type="protein sequence ID" value="GAA2026665.1"/>
    <property type="molecule type" value="Genomic_DNA"/>
</dbReference>
<protein>
    <recommendedName>
        <fullName evidence="3">Peptidoglycan binding-like domain-containing protein</fullName>
    </recommendedName>
</protein>
<reference evidence="4 5" key="1">
    <citation type="journal article" date="2019" name="Int. J. Syst. Evol. Microbiol.">
        <title>The Global Catalogue of Microorganisms (GCM) 10K type strain sequencing project: providing services to taxonomists for standard genome sequencing and annotation.</title>
        <authorList>
            <consortium name="The Broad Institute Genomics Platform"/>
            <consortium name="The Broad Institute Genome Sequencing Center for Infectious Disease"/>
            <person name="Wu L."/>
            <person name="Ma J."/>
        </authorList>
    </citation>
    <scope>NUCLEOTIDE SEQUENCE [LARGE SCALE GENOMIC DNA]</scope>
    <source>
        <strain evidence="4 5">JCM 14283</strain>
    </source>
</reference>
<dbReference type="Proteomes" id="UP001501285">
    <property type="component" value="Unassembled WGS sequence"/>
</dbReference>
<dbReference type="InterPro" id="IPR036366">
    <property type="entry name" value="PGBDSf"/>
</dbReference>
<feature type="chain" id="PRO_5046061478" description="Peptidoglycan binding-like domain-containing protein" evidence="2">
    <location>
        <begin position="40"/>
        <end position="276"/>
    </location>
</feature>
<feature type="compositionally biased region" description="Polar residues" evidence="1">
    <location>
        <begin position="41"/>
        <end position="63"/>
    </location>
</feature>
<dbReference type="SUPFAM" id="SSF47090">
    <property type="entry name" value="PGBD-like"/>
    <property type="match status" value="2"/>
</dbReference>
<evidence type="ECO:0000313" key="4">
    <source>
        <dbReference type="EMBL" id="GAA2026665.1"/>
    </source>
</evidence>
<dbReference type="Gene3D" id="1.10.101.10">
    <property type="entry name" value="PGBD-like superfamily/PGBD"/>
    <property type="match status" value="2"/>
</dbReference>
<sequence length="276" mass="27372">MQGTTGVRAGNRLRMALAPAACALILALALGGCSTGALRTTSAAPGSTSLSSQPAEQTPTDTPSEPDAAASGPIPTVTADPLTPVTPTATPTATATGDTPATVTPVTAPGTPVPTTAGPGGTDSSCARTLAAYPVLEPGSRGAAVRTLQCLLDDADFGPVAVDGVYGTETRAAVKRVEATLDGAAPHPGRVDAGTWVVVISRSLGDVTLKLGSTGPDVVTLQRALRAAGATVTVDGRFGPQTKKAVERLQDANRIGADGIVAGETLFLLRMGATIG</sequence>
<dbReference type="RefSeq" id="WP_343989705.1">
    <property type="nucleotide sequence ID" value="NZ_BAAANB010000004.1"/>
</dbReference>